<dbReference type="Gene3D" id="1.10.3720.10">
    <property type="entry name" value="MetI-like"/>
    <property type="match status" value="1"/>
</dbReference>
<evidence type="ECO:0000256" key="1">
    <source>
        <dbReference type="ARBA" id="ARBA00004429"/>
    </source>
</evidence>
<evidence type="ECO:0000256" key="7">
    <source>
        <dbReference type="ARBA" id="ARBA00022989"/>
    </source>
</evidence>
<comment type="subcellular location">
    <subcellularLocation>
        <location evidence="1">Cell inner membrane</location>
        <topology evidence="1">Multi-pass membrane protein</topology>
    </subcellularLocation>
    <subcellularLocation>
        <location evidence="9">Cell membrane</location>
        <topology evidence="9">Multi-pass membrane protein</topology>
    </subcellularLocation>
</comment>
<dbReference type="GO" id="GO:0006865">
    <property type="term" value="P:amino acid transport"/>
    <property type="evidence" value="ECO:0007669"/>
    <property type="project" value="UniProtKB-KW"/>
</dbReference>
<dbReference type="InterPro" id="IPR010065">
    <property type="entry name" value="AA_ABC_transptr_permease_3TM"/>
</dbReference>
<proteinExistence type="inferred from homology"/>
<sequence length="220" mass="24154">MTFDFSFAIQIIPLVLKGIGNTILVGIASFIGATVLGLIWELIRRSNRYARPVMQFIIDCLRSTPVIVHLYFLFFVLPYYEIVLPAMFVGIFGLSIYFSGYISEVFKAGFDTVPRGQSEAAQSLGLGGADIFRFVIAPQMIRNVAAPLGSYSVSILKSTPYLSIIAVPEMLGSAFDVASDTYRYAEPMFVAGILFLALSLLMVAGISYVERRLGLTHAHA</sequence>
<dbReference type="GO" id="GO:0043190">
    <property type="term" value="C:ATP-binding cassette (ABC) transporter complex"/>
    <property type="evidence" value="ECO:0007669"/>
    <property type="project" value="InterPro"/>
</dbReference>
<keyword evidence="5 9" id="KW-0812">Transmembrane</keyword>
<evidence type="ECO:0000256" key="2">
    <source>
        <dbReference type="ARBA" id="ARBA00010072"/>
    </source>
</evidence>
<dbReference type="InterPro" id="IPR043429">
    <property type="entry name" value="ArtM/GltK/GlnP/TcyL/YhdX-like"/>
</dbReference>
<feature type="transmembrane region" description="Helical" evidence="9">
    <location>
        <begin position="23"/>
        <end position="43"/>
    </location>
</feature>
<accession>A0A1C3X073</accession>
<keyword evidence="12" id="KW-1185">Reference proteome</keyword>
<organism evidence="11 12">
    <name type="scientific">Rhizobium miluonense</name>
    <dbReference type="NCBI Taxonomy" id="411945"/>
    <lineage>
        <taxon>Bacteria</taxon>
        <taxon>Pseudomonadati</taxon>
        <taxon>Pseudomonadota</taxon>
        <taxon>Alphaproteobacteria</taxon>
        <taxon>Hyphomicrobiales</taxon>
        <taxon>Rhizobiaceae</taxon>
        <taxon>Rhizobium/Agrobacterium group</taxon>
        <taxon>Rhizobium</taxon>
    </lineage>
</organism>
<keyword evidence="4" id="KW-1003">Cell membrane</keyword>
<dbReference type="PROSITE" id="PS50928">
    <property type="entry name" value="ABC_TM1"/>
    <property type="match status" value="1"/>
</dbReference>
<dbReference type="RefSeq" id="WP_092855175.1">
    <property type="nucleotide sequence ID" value="NZ_FMAH01000049.1"/>
</dbReference>
<evidence type="ECO:0000256" key="6">
    <source>
        <dbReference type="ARBA" id="ARBA00022970"/>
    </source>
</evidence>
<evidence type="ECO:0000256" key="9">
    <source>
        <dbReference type="RuleBase" id="RU363032"/>
    </source>
</evidence>
<dbReference type="GO" id="GO:0022857">
    <property type="term" value="F:transmembrane transporter activity"/>
    <property type="evidence" value="ECO:0007669"/>
    <property type="project" value="InterPro"/>
</dbReference>
<dbReference type="Pfam" id="PF00528">
    <property type="entry name" value="BPD_transp_1"/>
    <property type="match status" value="1"/>
</dbReference>
<evidence type="ECO:0000313" key="11">
    <source>
        <dbReference type="EMBL" id="SCB45526.1"/>
    </source>
</evidence>
<name>A0A1C3X073_9HYPH</name>
<dbReference type="Proteomes" id="UP000199435">
    <property type="component" value="Unassembled WGS sequence"/>
</dbReference>
<evidence type="ECO:0000256" key="5">
    <source>
        <dbReference type="ARBA" id="ARBA00022692"/>
    </source>
</evidence>
<feature type="domain" description="ABC transmembrane type-1" evidence="10">
    <location>
        <begin position="19"/>
        <end position="207"/>
    </location>
</feature>
<evidence type="ECO:0000256" key="3">
    <source>
        <dbReference type="ARBA" id="ARBA00022448"/>
    </source>
</evidence>
<dbReference type="InterPro" id="IPR035906">
    <property type="entry name" value="MetI-like_sf"/>
</dbReference>
<gene>
    <name evidence="11" type="ORF">GA0061102_104916</name>
</gene>
<dbReference type="SUPFAM" id="SSF161098">
    <property type="entry name" value="MetI-like"/>
    <property type="match status" value="1"/>
</dbReference>
<evidence type="ECO:0000259" key="10">
    <source>
        <dbReference type="PROSITE" id="PS50928"/>
    </source>
</evidence>
<dbReference type="PANTHER" id="PTHR30614">
    <property type="entry name" value="MEMBRANE COMPONENT OF AMINO ACID ABC TRANSPORTER"/>
    <property type="match status" value="1"/>
</dbReference>
<dbReference type="STRING" id="411945.GA0061102_104916"/>
<dbReference type="CDD" id="cd06261">
    <property type="entry name" value="TM_PBP2"/>
    <property type="match status" value="1"/>
</dbReference>
<dbReference type="NCBIfam" id="TIGR01726">
    <property type="entry name" value="HEQRo_perm_3TM"/>
    <property type="match status" value="1"/>
</dbReference>
<reference evidence="12" key="1">
    <citation type="submission" date="2016-08" db="EMBL/GenBank/DDBJ databases">
        <authorList>
            <person name="Varghese N."/>
            <person name="Submissions Spin"/>
        </authorList>
    </citation>
    <scope>NUCLEOTIDE SEQUENCE [LARGE SCALE GENOMIC DNA]</scope>
    <source>
        <strain evidence="12">HAMBI 2971</strain>
    </source>
</reference>
<keyword evidence="8 9" id="KW-0472">Membrane</keyword>
<feature type="transmembrane region" description="Helical" evidence="9">
    <location>
        <begin position="188"/>
        <end position="209"/>
    </location>
</feature>
<dbReference type="EMBL" id="FMAH01000049">
    <property type="protein sequence ID" value="SCB45526.1"/>
    <property type="molecule type" value="Genomic_DNA"/>
</dbReference>
<dbReference type="OrthoDB" id="9814550at2"/>
<evidence type="ECO:0000256" key="4">
    <source>
        <dbReference type="ARBA" id="ARBA00022475"/>
    </source>
</evidence>
<keyword evidence="6" id="KW-0029">Amino-acid transport</keyword>
<evidence type="ECO:0000256" key="8">
    <source>
        <dbReference type="ARBA" id="ARBA00023136"/>
    </source>
</evidence>
<protein>
    <submittedName>
        <fullName evidence="11">Polar amino acid transport system permease protein</fullName>
    </submittedName>
</protein>
<comment type="similarity">
    <text evidence="2">Belongs to the binding-protein-dependent transport system permease family. HisMQ subfamily.</text>
</comment>
<dbReference type="AlphaFoldDB" id="A0A1C3X073"/>
<dbReference type="InterPro" id="IPR000515">
    <property type="entry name" value="MetI-like"/>
</dbReference>
<keyword evidence="3 9" id="KW-0813">Transport</keyword>
<keyword evidence="7 9" id="KW-1133">Transmembrane helix</keyword>
<dbReference type="PANTHER" id="PTHR30614:SF0">
    <property type="entry name" value="L-CYSTINE TRANSPORT SYSTEM PERMEASE PROTEIN TCYL"/>
    <property type="match status" value="1"/>
</dbReference>
<evidence type="ECO:0000313" key="12">
    <source>
        <dbReference type="Proteomes" id="UP000199435"/>
    </source>
</evidence>